<reference evidence="1" key="2">
    <citation type="journal article" date="2015" name="Fish Shellfish Immunol.">
        <title>Early steps in the European eel (Anguilla anguilla)-Vibrio vulnificus interaction in the gills: Role of the RtxA13 toxin.</title>
        <authorList>
            <person name="Callol A."/>
            <person name="Pajuelo D."/>
            <person name="Ebbesson L."/>
            <person name="Teles M."/>
            <person name="MacKenzie S."/>
            <person name="Amaro C."/>
        </authorList>
    </citation>
    <scope>NUCLEOTIDE SEQUENCE</scope>
</reference>
<reference evidence="1" key="1">
    <citation type="submission" date="2014-11" db="EMBL/GenBank/DDBJ databases">
        <authorList>
            <person name="Amaro Gonzalez C."/>
        </authorList>
    </citation>
    <scope>NUCLEOTIDE SEQUENCE</scope>
</reference>
<protein>
    <submittedName>
        <fullName evidence="1">Uncharacterized protein</fullName>
    </submittedName>
</protein>
<name>A0A0E9QYB6_ANGAN</name>
<dbReference type="AlphaFoldDB" id="A0A0E9QYB6"/>
<evidence type="ECO:0000313" key="1">
    <source>
        <dbReference type="EMBL" id="JAH21931.1"/>
    </source>
</evidence>
<proteinExistence type="predicted"/>
<organism evidence="1">
    <name type="scientific">Anguilla anguilla</name>
    <name type="common">European freshwater eel</name>
    <name type="synonym">Muraena anguilla</name>
    <dbReference type="NCBI Taxonomy" id="7936"/>
    <lineage>
        <taxon>Eukaryota</taxon>
        <taxon>Metazoa</taxon>
        <taxon>Chordata</taxon>
        <taxon>Craniata</taxon>
        <taxon>Vertebrata</taxon>
        <taxon>Euteleostomi</taxon>
        <taxon>Actinopterygii</taxon>
        <taxon>Neopterygii</taxon>
        <taxon>Teleostei</taxon>
        <taxon>Anguilliformes</taxon>
        <taxon>Anguillidae</taxon>
        <taxon>Anguilla</taxon>
    </lineage>
</organism>
<dbReference type="EMBL" id="GBXM01086646">
    <property type="protein sequence ID" value="JAH21931.1"/>
    <property type="molecule type" value="Transcribed_RNA"/>
</dbReference>
<accession>A0A0E9QYB6</accession>
<sequence length="62" mass="6990">MLQLKAGGTLGVIISKKIKTFSIETANSRTECSVIMPDYLWPPIGIQGLKNFLLNQKVRQNW</sequence>